<accession>V5U0Z9</accession>
<dbReference type="Proteomes" id="UP000018545">
    <property type="component" value="Chromosome"/>
</dbReference>
<evidence type="ECO:0000313" key="1">
    <source>
        <dbReference type="EMBL" id="AHB71058.1"/>
    </source>
</evidence>
<dbReference type="KEGG" id="csi:P262_03769"/>
<protein>
    <submittedName>
        <fullName evidence="1">Replication protein for prophage</fullName>
    </submittedName>
</protein>
<reference evidence="1 2" key="1">
    <citation type="journal article" date="2014" name="Genome Announc.">
        <title>Complete Genome Sequence of Cronobacter sakazakii Strain CMCC 45402.</title>
        <authorList>
            <person name="Zhao Z."/>
            <person name="Wang L."/>
            <person name="Wang B."/>
            <person name="Liang H."/>
            <person name="Ye Q."/>
            <person name="Zeng M."/>
        </authorList>
    </citation>
    <scope>NUCLEOTIDE SEQUENCE [LARGE SCALE GENOMIC DNA]</scope>
    <source>
        <strain evidence="2">45402</strain>
    </source>
</reference>
<organism evidence="1 2">
    <name type="scientific">Cronobacter malonaticus</name>
    <dbReference type="NCBI Taxonomy" id="413503"/>
    <lineage>
        <taxon>Bacteria</taxon>
        <taxon>Pseudomonadati</taxon>
        <taxon>Pseudomonadota</taxon>
        <taxon>Gammaproteobacteria</taxon>
        <taxon>Enterobacterales</taxon>
        <taxon>Enterobacteriaceae</taxon>
        <taxon>Cronobacter</taxon>
    </lineage>
</organism>
<gene>
    <name evidence="1" type="ORF">P262_03769</name>
</gene>
<dbReference type="EMBL" id="CP006731">
    <property type="protein sequence ID" value="AHB71058.1"/>
    <property type="molecule type" value="Genomic_DNA"/>
</dbReference>
<sequence>MDGKTLQEYLHGMGKKEWWELVARLRLVKPKRKKAYKQSISDQQRLQLGVELSSRGFDGNETKINLLLRGGSIPSGAGLRIFYRNHRLQEDGKWRQWY</sequence>
<proteinExistence type="predicted"/>
<name>V5U0Z9_9ENTR</name>
<dbReference type="PATRIC" id="fig|1401659.3.peg.2663"/>
<dbReference type="HOGENOM" id="CLU_2329489_0_0_6"/>
<dbReference type="AlphaFoldDB" id="V5U0Z9"/>
<evidence type="ECO:0000313" key="2">
    <source>
        <dbReference type="Proteomes" id="UP000018545"/>
    </source>
</evidence>